<dbReference type="NCBIfam" id="TIGR02669">
    <property type="entry name" value="SpoIID_LytB"/>
    <property type="match status" value="1"/>
</dbReference>
<gene>
    <name evidence="3" type="primary">spoIID</name>
    <name evidence="3" type="ORF">I6U48_05310</name>
</gene>
<evidence type="ECO:0000313" key="4">
    <source>
        <dbReference type="Proteomes" id="UP000694308"/>
    </source>
</evidence>
<dbReference type="AlphaFoldDB" id="A0A949WU91"/>
<evidence type="ECO:0000313" key="3">
    <source>
        <dbReference type="EMBL" id="MBV7272332.1"/>
    </source>
</evidence>
<comment type="caution">
    <text evidence="3">The sequence shown here is derived from an EMBL/GenBank/DDBJ whole genome shotgun (WGS) entry which is preliminary data.</text>
</comment>
<dbReference type="GO" id="GO:0030288">
    <property type="term" value="C:outer membrane-bounded periplasmic space"/>
    <property type="evidence" value="ECO:0007669"/>
    <property type="project" value="TreeGrafter"/>
</dbReference>
<sequence>MNILLQIKSFFLLVLISIISIIVLSLLVSIPNGEIGNSIKSAIPKFLMKSSNIIFNDNSKESTKLKVFITKENEVVDMNLEEYIIGVVAAEMPVEFGIEALKAQAVAARTFALAHMEEYGGKKYKSNTGANVCDTVECQVFMNKNDRLKSWPVSKGEEYWNKVTEAVKETSGEVLTYNGKVIDEPLFFAVSGGKTENGIDVFKDDRPYLKSVYSPGEERAPKFRSSLKISYLEFIRKISSEYSNSGINLLNIKNQVDIKDRNEGGSVKEIKIGKITISGVKFRSIMGLNSSNFNIKFNSNNMEIDCTGYGHGVGMSQWGADAMAKQGKNYKEILKHYYSGIEIVKIK</sequence>
<proteinExistence type="predicted"/>
<dbReference type="NCBIfam" id="TIGR02870">
    <property type="entry name" value="spore_II_D"/>
    <property type="match status" value="1"/>
</dbReference>
<protein>
    <submittedName>
        <fullName evidence="3">Stage II sporulation protein D</fullName>
    </submittedName>
</protein>
<reference evidence="3" key="1">
    <citation type="submission" date="2020-12" db="EMBL/GenBank/DDBJ databases">
        <title>Clostridium thailandense sp. nov., a novel acetogenic bacterium isolated from peat land soil in Thailand.</title>
        <authorList>
            <person name="Chaikitkaew S."/>
            <person name="Birkeland N.K."/>
        </authorList>
    </citation>
    <scope>NUCLEOTIDE SEQUENCE</scope>
    <source>
        <strain evidence="3">PL3</strain>
    </source>
</reference>
<feature type="transmembrane region" description="Helical" evidence="1">
    <location>
        <begin position="12"/>
        <end position="30"/>
    </location>
</feature>
<dbReference type="Proteomes" id="UP000694308">
    <property type="component" value="Unassembled WGS sequence"/>
</dbReference>
<dbReference type="InterPro" id="IPR014225">
    <property type="entry name" value="Spore_II_D_firmicutes"/>
</dbReference>
<dbReference type="Pfam" id="PF08486">
    <property type="entry name" value="SpoIID"/>
    <property type="match status" value="1"/>
</dbReference>
<dbReference type="InterPro" id="IPR013693">
    <property type="entry name" value="SpoIID/LytB_N"/>
</dbReference>
<accession>A0A949WU91</accession>
<dbReference type="GO" id="GO:0030435">
    <property type="term" value="P:sporulation resulting in formation of a cellular spore"/>
    <property type="evidence" value="ECO:0007669"/>
    <property type="project" value="InterPro"/>
</dbReference>
<evidence type="ECO:0000256" key="1">
    <source>
        <dbReference type="SAM" id="Phobius"/>
    </source>
</evidence>
<name>A0A949WU91_9CLOT</name>
<keyword evidence="1" id="KW-0472">Membrane</keyword>
<feature type="domain" description="Sporulation stage II protein D amidase enhancer LytB N-terminal" evidence="2">
    <location>
        <begin position="71"/>
        <end position="177"/>
    </location>
</feature>
<dbReference type="EMBL" id="JAEEGC010000023">
    <property type="protein sequence ID" value="MBV7272332.1"/>
    <property type="molecule type" value="Genomic_DNA"/>
</dbReference>
<keyword evidence="4" id="KW-1185">Reference proteome</keyword>
<keyword evidence="1" id="KW-0812">Transmembrane</keyword>
<evidence type="ECO:0000259" key="2">
    <source>
        <dbReference type="Pfam" id="PF08486"/>
    </source>
</evidence>
<dbReference type="InterPro" id="IPR013486">
    <property type="entry name" value="SpoIID/LytB"/>
</dbReference>
<organism evidence="3 4">
    <name type="scientific">Clostridium thailandense</name>
    <dbReference type="NCBI Taxonomy" id="2794346"/>
    <lineage>
        <taxon>Bacteria</taxon>
        <taxon>Bacillati</taxon>
        <taxon>Bacillota</taxon>
        <taxon>Clostridia</taxon>
        <taxon>Eubacteriales</taxon>
        <taxon>Clostridiaceae</taxon>
        <taxon>Clostridium</taxon>
    </lineage>
</organism>
<keyword evidence="1" id="KW-1133">Transmembrane helix</keyword>
<dbReference type="InterPro" id="IPR051922">
    <property type="entry name" value="Bact_Sporulation_Assoc"/>
</dbReference>
<dbReference type="PANTHER" id="PTHR30032:SF4">
    <property type="entry name" value="AMIDASE ENHANCER"/>
    <property type="match status" value="1"/>
</dbReference>
<dbReference type="PANTHER" id="PTHR30032">
    <property type="entry name" value="N-ACETYLMURAMOYL-L-ALANINE AMIDASE-RELATED"/>
    <property type="match status" value="1"/>
</dbReference>